<evidence type="ECO:0000313" key="1">
    <source>
        <dbReference type="EMBL" id="KAK2555819.1"/>
    </source>
</evidence>
<dbReference type="AlphaFoldDB" id="A0AAD9Q759"/>
<evidence type="ECO:0000313" key="2">
    <source>
        <dbReference type="Proteomes" id="UP001249851"/>
    </source>
</evidence>
<accession>A0AAD9Q759</accession>
<reference evidence="1" key="2">
    <citation type="journal article" date="2023" name="Science">
        <title>Genomic signatures of disease resistance in endangered staghorn corals.</title>
        <authorList>
            <person name="Vollmer S.V."/>
            <person name="Selwyn J.D."/>
            <person name="Despard B.A."/>
            <person name="Roesel C.L."/>
        </authorList>
    </citation>
    <scope>NUCLEOTIDE SEQUENCE</scope>
    <source>
        <strain evidence="1">K2</strain>
    </source>
</reference>
<name>A0AAD9Q759_ACRCE</name>
<dbReference type="Proteomes" id="UP001249851">
    <property type="component" value="Unassembled WGS sequence"/>
</dbReference>
<reference evidence="1" key="1">
    <citation type="journal article" date="2023" name="G3 (Bethesda)">
        <title>Whole genome assembly and annotation of the endangered Caribbean coral Acropora cervicornis.</title>
        <authorList>
            <person name="Selwyn J.D."/>
            <person name="Vollmer S.V."/>
        </authorList>
    </citation>
    <scope>NUCLEOTIDE SEQUENCE</scope>
    <source>
        <strain evidence="1">K2</strain>
    </source>
</reference>
<organism evidence="1 2">
    <name type="scientific">Acropora cervicornis</name>
    <name type="common">Staghorn coral</name>
    <dbReference type="NCBI Taxonomy" id="6130"/>
    <lineage>
        <taxon>Eukaryota</taxon>
        <taxon>Metazoa</taxon>
        <taxon>Cnidaria</taxon>
        <taxon>Anthozoa</taxon>
        <taxon>Hexacorallia</taxon>
        <taxon>Scleractinia</taxon>
        <taxon>Astrocoeniina</taxon>
        <taxon>Acroporidae</taxon>
        <taxon>Acropora</taxon>
    </lineage>
</organism>
<comment type="caution">
    <text evidence="1">The sequence shown here is derived from an EMBL/GenBank/DDBJ whole genome shotgun (WGS) entry which is preliminary data.</text>
</comment>
<gene>
    <name evidence="1" type="ORF">P5673_022448</name>
</gene>
<proteinExistence type="predicted"/>
<dbReference type="EMBL" id="JARQWQ010000060">
    <property type="protein sequence ID" value="KAK2555819.1"/>
    <property type="molecule type" value="Genomic_DNA"/>
</dbReference>
<keyword evidence="2" id="KW-1185">Reference proteome</keyword>
<sequence>MDHHKSIKVLYLPEELGGSGMRNVEHAYKLATIKTANYLNNSEDKRVKHARTLEMNKIT</sequence>
<protein>
    <submittedName>
        <fullName evidence="1">Uncharacterized protein</fullName>
    </submittedName>
</protein>